<dbReference type="Proteomes" id="UP001501459">
    <property type="component" value="Unassembled WGS sequence"/>
</dbReference>
<protein>
    <submittedName>
        <fullName evidence="8">DoxX family protein</fullName>
    </submittedName>
</protein>
<gene>
    <name evidence="8" type="ORF">GCM10008983_10460</name>
</gene>
<sequence length="136" mass="14361">MEAIGFLIIRVIVGLYYSAHGAQKAFGWFGGNGPGKTGAFFDKIGVRPGKTMALLIGISEFIGGILFLLGLLMPLAALLFVIPMIGAIKTVHGKNGLFVDKGGIEYNVVLIAVALGITLSGPGLLALDTLYNIHFW</sequence>
<dbReference type="PANTHER" id="PTHR33452">
    <property type="entry name" value="OXIDOREDUCTASE CATD-RELATED"/>
    <property type="match status" value="1"/>
</dbReference>
<evidence type="ECO:0000256" key="1">
    <source>
        <dbReference type="ARBA" id="ARBA00004651"/>
    </source>
</evidence>
<feature type="transmembrane region" description="Helical" evidence="7">
    <location>
        <begin position="106"/>
        <end position="127"/>
    </location>
</feature>
<comment type="subcellular location">
    <subcellularLocation>
        <location evidence="1">Cell membrane</location>
        <topology evidence="1">Multi-pass membrane protein</topology>
    </subcellularLocation>
</comment>
<reference evidence="9" key="1">
    <citation type="journal article" date="2019" name="Int. J. Syst. Evol. Microbiol.">
        <title>The Global Catalogue of Microorganisms (GCM) 10K type strain sequencing project: providing services to taxonomists for standard genome sequencing and annotation.</title>
        <authorList>
            <consortium name="The Broad Institute Genomics Platform"/>
            <consortium name="The Broad Institute Genome Sequencing Center for Infectious Disease"/>
            <person name="Wu L."/>
            <person name="Ma J."/>
        </authorList>
    </citation>
    <scope>NUCLEOTIDE SEQUENCE [LARGE SCALE GENOMIC DNA]</scope>
    <source>
        <strain evidence="9">JCM 12149</strain>
    </source>
</reference>
<dbReference type="RefSeq" id="WP_343751628.1">
    <property type="nucleotide sequence ID" value="NZ_BAAADM010000028.1"/>
</dbReference>
<evidence type="ECO:0000256" key="7">
    <source>
        <dbReference type="SAM" id="Phobius"/>
    </source>
</evidence>
<organism evidence="8 9">
    <name type="scientific">Lentibacillus halophilus</name>
    <dbReference type="NCBI Taxonomy" id="295065"/>
    <lineage>
        <taxon>Bacteria</taxon>
        <taxon>Bacillati</taxon>
        <taxon>Bacillota</taxon>
        <taxon>Bacilli</taxon>
        <taxon>Bacillales</taxon>
        <taxon>Bacillaceae</taxon>
        <taxon>Lentibacillus</taxon>
    </lineage>
</organism>
<evidence type="ECO:0000256" key="3">
    <source>
        <dbReference type="ARBA" id="ARBA00022475"/>
    </source>
</evidence>
<keyword evidence="5 7" id="KW-1133">Transmembrane helix</keyword>
<name>A0ABP3J0T9_9BACI</name>
<evidence type="ECO:0000313" key="9">
    <source>
        <dbReference type="Proteomes" id="UP001501459"/>
    </source>
</evidence>
<evidence type="ECO:0000256" key="6">
    <source>
        <dbReference type="ARBA" id="ARBA00023136"/>
    </source>
</evidence>
<feature type="transmembrane region" description="Helical" evidence="7">
    <location>
        <begin position="53"/>
        <end position="86"/>
    </location>
</feature>
<comment type="caution">
    <text evidence="8">The sequence shown here is derived from an EMBL/GenBank/DDBJ whole genome shotgun (WGS) entry which is preliminary data.</text>
</comment>
<comment type="similarity">
    <text evidence="2">Belongs to the DoxX family.</text>
</comment>
<keyword evidence="9" id="KW-1185">Reference proteome</keyword>
<keyword evidence="4 7" id="KW-0812">Transmembrane</keyword>
<keyword evidence="3" id="KW-1003">Cell membrane</keyword>
<evidence type="ECO:0000256" key="2">
    <source>
        <dbReference type="ARBA" id="ARBA00006679"/>
    </source>
</evidence>
<dbReference type="PANTHER" id="PTHR33452:SF10">
    <property type="entry name" value="OXIDOREDUCTASE MHQP-RELATED"/>
    <property type="match status" value="1"/>
</dbReference>
<dbReference type="EMBL" id="BAAADM010000028">
    <property type="protein sequence ID" value="GAA0435725.1"/>
    <property type="molecule type" value="Genomic_DNA"/>
</dbReference>
<evidence type="ECO:0000313" key="8">
    <source>
        <dbReference type="EMBL" id="GAA0435725.1"/>
    </source>
</evidence>
<dbReference type="InterPro" id="IPR032808">
    <property type="entry name" value="DoxX"/>
</dbReference>
<accession>A0ABP3J0T9</accession>
<evidence type="ECO:0000256" key="4">
    <source>
        <dbReference type="ARBA" id="ARBA00022692"/>
    </source>
</evidence>
<dbReference type="InterPro" id="IPR051907">
    <property type="entry name" value="DoxX-like_oxidoreductase"/>
</dbReference>
<evidence type="ECO:0000256" key="5">
    <source>
        <dbReference type="ARBA" id="ARBA00022989"/>
    </source>
</evidence>
<proteinExistence type="inferred from homology"/>
<keyword evidence="6 7" id="KW-0472">Membrane</keyword>
<dbReference type="Pfam" id="PF07681">
    <property type="entry name" value="DoxX"/>
    <property type="match status" value="1"/>
</dbReference>